<keyword evidence="4" id="KW-0326">Glycosidase</keyword>
<dbReference type="EMBL" id="JBHSMD010000004">
    <property type="protein sequence ID" value="MFC5494080.1"/>
    <property type="molecule type" value="Genomic_DNA"/>
</dbReference>
<keyword evidence="4" id="KW-0378">Hydrolase</keyword>
<feature type="domain" description="Phosphodiester glycosidase" evidence="3">
    <location>
        <begin position="233"/>
        <end position="403"/>
    </location>
</feature>
<feature type="compositionally biased region" description="Basic and acidic residues" evidence="1">
    <location>
        <begin position="30"/>
        <end position="40"/>
    </location>
</feature>
<evidence type="ECO:0000313" key="5">
    <source>
        <dbReference type="Proteomes" id="UP001595956"/>
    </source>
</evidence>
<evidence type="ECO:0000313" key="4">
    <source>
        <dbReference type="EMBL" id="MFC5494080.1"/>
    </source>
</evidence>
<dbReference type="Pfam" id="PF09992">
    <property type="entry name" value="NAGPA"/>
    <property type="match status" value="1"/>
</dbReference>
<dbReference type="GO" id="GO:0016798">
    <property type="term" value="F:hydrolase activity, acting on glycosyl bonds"/>
    <property type="evidence" value="ECO:0007669"/>
    <property type="project" value="UniProtKB-KW"/>
</dbReference>
<keyword evidence="5" id="KW-1185">Reference proteome</keyword>
<gene>
    <name evidence="4" type="ORF">ACFPKY_13265</name>
</gene>
<feature type="region of interest" description="Disordered" evidence="1">
    <location>
        <begin position="25"/>
        <end position="57"/>
    </location>
</feature>
<comment type="caution">
    <text evidence="4">The sequence shown here is derived from an EMBL/GenBank/DDBJ whole genome shotgun (WGS) entry which is preliminary data.</text>
</comment>
<reference evidence="5" key="1">
    <citation type="journal article" date="2019" name="Int. J. Syst. Evol. Microbiol.">
        <title>The Global Catalogue of Microorganisms (GCM) 10K type strain sequencing project: providing services to taxonomists for standard genome sequencing and annotation.</title>
        <authorList>
            <consortium name="The Broad Institute Genomics Platform"/>
            <consortium name="The Broad Institute Genome Sequencing Center for Infectious Disease"/>
            <person name="Wu L."/>
            <person name="Ma J."/>
        </authorList>
    </citation>
    <scope>NUCLEOTIDE SEQUENCE [LARGE SCALE GENOMIC DNA]</scope>
    <source>
        <strain evidence="5">KACC 13778</strain>
    </source>
</reference>
<accession>A0ABW0N2G6</accession>
<evidence type="ECO:0000259" key="3">
    <source>
        <dbReference type="Pfam" id="PF09992"/>
    </source>
</evidence>
<sequence length="410" mass="43773">MHLRLTVAAALAACGLLAAAPALAGPGDAPADRRHDEQRSLHPQHTSGDQPGPVAPLAPLFGGRSTQTLMASWQVAPGVQFRQWSQTDARGPIVAHLLTINPRTPGLKIDYASMGAVRRTAPVPSILAKNNAVAGVNGDFYDIGHTGAPLGLGKDRQLGLLHARQGGWNNAFYIDRRGRAGIGDLPMTARIRFHRDLTITNLNSPFVTPGGIGIYTHRWGRTAGYGVTQGQRQQVRQVTVERGRVVMNRRKLSEGTDIAGLVIIGRGDSAAQLRRELPVGTRVSVQRTLAGDPQMAISGNRFLVSDGIIHVVDDREMHPRTAIGVDSDTGEVLLLVVDGRSSSSRGYTMVELANLMIDLGADEAVNLDGGGSSTMVGRRGTRTRVLNRPSDGFLRSVANAIEVTYTPPKG</sequence>
<dbReference type="PANTHER" id="PTHR40446:SF2">
    <property type="entry name" value="N-ACETYLGLUCOSAMINE-1-PHOSPHODIESTER ALPHA-N-ACETYLGLUCOSAMINIDASE"/>
    <property type="match status" value="1"/>
</dbReference>
<organism evidence="4 5">
    <name type="scientific">Nocardioides caricicola</name>
    <dbReference type="NCBI Taxonomy" id="634770"/>
    <lineage>
        <taxon>Bacteria</taxon>
        <taxon>Bacillati</taxon>
        <taxon>Actinomycetota</taxon>
        <taxon>Actinomycetes</taxon>
        <taxon>Propionibacteriales</taxon>
        <taxon>Nocardioidaceae</taxon>
        <taxon>Nocardioides</taxon>
    </lineage>
</organism>
<evidence type="ECO:0000256" key="2">
    <source>
        <dbReference type="SAM" id="SignalP"/>
    </source>
</evidence>
<name>A0ABW0N2G6_9ACTN</name>
<evidence type="ECO:0000256" key="1">
    <source>
        <dbReference type="SAM" id="MobiDB-lite"/>
    </source>
</evidence>
<proteinExistence type="predicted"/>
<keyword evidence="2" id="KW-0732">Signal</keyword>
<feature type="signal peptide" evidence="2">
    <location>
        <begin position="1"/>
        <end position="24"/>
    </location>
</feature>
<dbReference type="PANTHER" id="PTHR40446">
    <property type="entry name" value="N-ACETYLGLUCOSAMINE-1-PHOSPHODIESTER ALPHA-N-ACETYLGLUCOSAMINIDASE"/>
    <property type="match status" value="1"/>
</dbReference>
<feature type="chain" id="PRO_5046753225" evidence="2">
    <location>
        <begin position="25"/>
        <end position="410"/>
    </location>
</feature>
<dbReference type="InterPro" id="IPR018711">
    <property type="entry name" value="NAGPA"/>
</dbReference>
<protein>
    <submittedName>
        <fullName evidence="4">Phosphodiester glycosidase family protein</fullName>
    </submittedName>
</protein>
<dbReference type="Proteomes" id="UP001595956">
    <property type="component" value="Unassembled WGS sequence"/>
</dbReference>
<dbReference type="RefSeq" id="WP_345179607.1">
    <property type="nucleotide sequence ID" value="NZ_BAABFQ010000007.1"/>
</dbReference>